<feature type="transmembrane region" description="Helical" evidence="6">
    <location>
        <begin position="188"/>
        <end position="206"/>
    </location>
</feature>
<dbReference type="InterPro" id="IPR020846">
    <property type="entry name" value="MFS_dom"/>
</dbReference>
<evidence type="ECO:0000313" key="8">
    <source>
        <dbReference type="EMBL" id="QQG36084.1"/>
    </source>
</evidence>
<evidence type="ECO:0000259" key="7">
    <source>
        <dbReference type="PROSITE" id="PS50850"/>
    </source>
</evidence>
<evidence type="ECO:0000256" key="3">
    <source>
        <dbReference type="ARBA" id="ARBA00022692"/>
    </source>
</evidence>
<keyword evidence="3 6" id="KW-0812">Transmembrane</keyword>
<dbReference type="InterPro" id="IPR036259">
    <property type="entry name" value="MFS_trans_sf"/>
</dbReference>
<evidence type="ECO:0000256" key="4">
    <source>
        <dbReference type="ARBA" id="ARBA00022989"/>
    </source>
</evidence>
<feature type="transmembrane region" description="Helical" evidence="6">
    <location>
        <begin position="7"/>
        <end position="33"/>
    </location>
</feature>
<dbReference type="EMBL" id="CP066681">
    <property type="protein sequence ID" value="QQG36084.1"/>
    <property type="molecule type" value="Genomic_DNA"/>
</dbReference>
<gene>
    <name evidence="8" type="ORF">HYS17_11425</name>
</gene>
<evidence type="ECO:0000256" key="1">
    <source>
        <dbReference type="ARBA" id="ARBA00004127"/>
    </source>
</evidence>
<protein>
    <submittedName>
        <fullName evidence="8">MFS transporter</fullName>
    </submittedName>
</protein>
<name>A0A7T5R275_9BACT</name>
<feature type="transmembrane region" description="Helical" evidence="6">
    <location>
        <begin position="307"/>
        <end position="325"/>
    </location>
</feature>
<feature type="transmembrane region" description="Helical" evidence="6">
    <location>
        <begin position="145"/>
        <end position="168"/>
    </location>
</feature>
<evidence type="ECO:0000256" key="6">
    <source>
        <dbReference type="SAM" id="Phobius"/>
    </source>
</evidence>
<accession>A0A7T5R275</accession>
<evidence type="ECO:0000313" key="9">
    <source>
        <dbReference type="Proteomes" id="UP000595362"/>
    </source>
</evidence>
<proteinExistence type="predicted"/>
<evidence type="ECO:0000256" key="5">
    <source>
        <dbReference type="ARBA" id="ARBA00023136"/>
    </source>
</evidence>
<feature type="transmembrane region" description="Helical" evidence="6">
    <location>
        <begin position="396"/>
        <end position="413"/>
    </location>
</feature>
<sequence>MNKKSIFAWCLFDWGNSAFSTVIVTFVFSVYFARGIVGDETAGSAQWGYALALSGILIALLSPPLGAIADDYGARKKFLIFFSLLCVIPTALLWLAVPDPAASNVLMVLTLVVIANIGFEVTLIFSNAMLAHIAPPAMIGRISGWAWGMGYMGGLFCLVLALTGLLGIGEMKPFIPLPQGQSAHIRATGPLTALWYFVFMMPLLLFTHDVGRTGLSIRAAARKGVADLWHTIRNVRQHKNLATFLLSSMIYRDGLNTLFAVGGLYAAGTLGMEFEEILIFAIGLNVTAGLGAVAFAWLDDGIGSRRTIMIALCGLMATGLAVVMVTDKKVFIGLALALGLFLGPVQSASRTLAARLSPPGMINQTYGFYGLTGKAISFLGPLVFAMATQLFDSQRAGIATILVFWLVGMVLLMKVKEPR</sequence>
<dbReference type="AlphaFoldDB" id="A0A7T5R275"/>
<dbReference type="Gene3D" id="1.20.1250.20">
    <property type="entry name" value="MFS general substrate transporter like domains"/>
    <property type="match status" value="1"/>
</dbReference>
<dbReference type="PANTHER" id="PTHR23519">
    <property type="entry name" value="AUTOPHAGY-RELATED PROTEIN 22"/>
    <property type="match status" value="1"/>
</dbReference>
<feature type="transmembrane region" description="Helical" evidence="6">
    <location>
        <begin position="78"/>
        <end position="97"/>
    </location>
</feature>
<dbReference type="Pfam" id="PF11700">
    <property type="entry name" value="ATG22"/>
    <property type="match status" value="1"/>
</dbReference>
<dbReference type="InterPro" id="IPR050495">
    <property type="entry name" value="ATG22/LtaA_families"/>
</dbReference>
<keyword evidence="5 6" id="KW-0472">Membrane</keyword>
<dbReference type="InterPro" id="IPR024671">
    <property type="entry name" value="Atg22-like"/>
</dbReference>
<dbReference type="PROSITE" id="PS50850">
    <property type="entry name" value="MFS"/>
    <property type="match status" value="1"/>
</dbReference>
<keyword evidence="4 6" id="KW-1133">Transmembrane helix</keyword>
<comment type="subcellular location">
    <subcellularLocation>
        <location evidence="1">Endomembrane system</location>
        <topology evidence="1">Multi-pass membrane protein</topology>
    </subcellularLocation>
</comment>
<dbReference type="Proteomes" id="UP000595362">
    <property type="component" value="Chromosome"/>
</dbReference>
<dbReference type="GO" id="GO:0012505">
    <property type="term" value="C:endomembrane system"/>
    <property type="evidence" value="ECO:0007669"/>
    <property type="project" value="UniProtKB-SubCell"/>
</dbReference>
<reference evidence="8 9" key="1">
    <citation type="submission" date="2020-07" db="EMBL/GenBank/DDBJ databases">
        <title>Huge and variable diversity of episymbiotic CPR bacteria and DPANN archaea in groundwater ecosystems.</title>
        <authorList>
            <person name="He C.Y."/>
            <person name="Keren R."/>
            <person name="Whittaker M."/>
            <person name="Farag I.F."/>
            <person name="Doudna J."/>
            <person name="Cate J.H.D."/>
            <person name="Banfield J.F."/>
        </authorList>
    </citation>
    <scope>NUCLEOTIDE SEQUENCE [LARGE SCALE GENOMIC DNA]</scope>
    <source>
        <strain evidence="8">NC_groundwater_70_Ag_B-0.1um_54_66</strain>
    </source>
</reference>
<feature type="transmembrane region" description="Helical" evidence="6">
    <location>
        <begin position="277"/>
        <end position="298"/>
    </location>
</feature>
<feature type="transmembrane region" description="Helical" evidence="6">
    <location>
        <begin position="45"/>
        <end position="66"/>
    </location>
</feature>
<keyword evidence="2" id="KW-0813">Transport</keyword>
<dbReference type="GO" id="GO:0022857">
    <property type="term" value="F:transmembrane transporter activity"/>
    <property type="evidence" value="ECO:0007669"/>
    <property type="project" value="InterPro"/>
</dbReference>
<dbReference type="PANTHER" id="PTHR23519:SF1">
    <property type="entry name" value="AUTOPHAGY-RELATED PROTEIN 22"/>
    <property type="match status" value="1"/>
</dbReference>
<feature type="transmembrane region" description="Helical" evidence="6">
    <location>
        <begin position="331"/>
        <end position="353"/>
    </location>
</feature>
<organism evidence="8 9">
    <name type="scientific">Micavibrio aeruginosavorus</name>
    <dbReference type="NCBI Taxonomy" id="349221"/>
    <lineage>
        <taxon>Bacteria</taxon>
        <taxon>Pseudomonadati</taxon>
        <taxon>Bdellovibrionota</taxon>
        <taxon>Bdellovibrionia</taxon>
        <taxon>Bdellovibrionales</taxon>
        <taxon>Pseudobdellovibrionaceae</taxon>
        <taxon>Micavibrio</taxon>
    </lineage>
</organism>
<feature type="domain" description="Major facilitator superfamily (MFS) profile" evidence="7">
    <location>
        <begin position="1"/>
        <end position="419"/>
    </location>
</feature>
<evidence type="ECO:0000256" key="2">
    <source>
        <dbReference type="ARBA" id="ARBA00022448"/>
    </source>
</evidence>
<feature type="transmembrane region" description="Helical" evidence="6">
    <location>
        <begin position="103"/>
        <end position="125"/>
    </location>
</feature>
<feature type="transmembrane region" description="Helical" evidence="6">
    <location>
        <begin position="365"/>
        <end position="384"/>
    </location>
</feature>
<dbReference type="SUPFAM" id="SSF103473">
    <property type="entry name" value="MFS general substrate transporter"/>
    <property type="match status" value="1"/>
</dbReference>
<feature type="transmembrane region" description="Helical" evidence="6">
    <location>
        <begin position="241"/>
        <end position="265"/>
    </location>
</feature>